<dbReference type="InterPro" id="IPR008999">
    <property type="entry name" value="Actin-crosslinking"/>
</dbReference>
<feature type="domain" description="DUF569" evidence="2">
    <location>
        <begin position="593"/>
        <end position="679"/>
    </location>
</feature>
<dbReference type="Proteomes" id="UP000006038">
    <property type="component" value="Chromosome 8"/>
</dbReference>
<dbReference type="InterPro" id="IPR054726">
    <property type="entry name" value="Ubiq_DUF569-assoc"/>
</dbReference>
<dbReference type="Gramene" id="OB08G14180.1">
    <property type="protein sequence ID" value="OB08G14180.1"/>
    <property type="gene ID" value="OB08G14180"/>
</dbReference>
<dbReference type="HOGENOM" id="CLU_335993_0_0_1"/>
<feature type="region of interest" description="Disordered" evidence="1">
    <location>
        <begin position="352"/>
        <end position="375"/>
    </location>
</feature>
<dbReference type="OMA" id="MFGERIC"/>
<dbReference type="AlphaFoldDB" id="J3MQN9"/>
<keyword evidence="4" id="KW-1185">Reference proteome</keyword>
<protein>
    <recommendedName>
        <fullName evidence="2">DUF569 domain-containing protein</fullName>
    </recommendedName>
</protein>
<dbReference type="Pfam" id="PF22932">
    <property type="entry name" value="Ubiq_DUF_assoc"/>
    <property type="match status" value="2"/>
</dbReference>
<feature type="domain" description="DUF569" evidence="2">
    <location>
        <begin position="214"/>
        <end position="291"/>
    </location>
</feature>
<evidence type="ECO:0000313" key="3">
    <source>
        <dbReference type="EnsemblPlants" id="OB08G14180.1"/>
    </source>
</evidence>
<dbReference type="eggNOG" id="ENOG502R86B">
    <property type="taxonomic scope" value="Eukaryota"/>
</dbReference>
<evidence type="ECO:0000259" key="2">
    <source>
        <dbReference type="Pfam" id="PF22932"/>
    </source>
</evidence>
<dbReference type="PANTHER" id="PTHR31205">
    <property type="entry name" value="ACTIN CROSS-LINKING PROTEIN (DUF569)"/>
    <property type="match status" value="1"/>
</dbReference>
<evidence type="ECO:0000256" key="1">
    <source>
        <dbReference type="SAM" id="MobiDB-lite"/>
    </source>
</evidence>
<name>J3MQN9_ORYBR</name>
<dbReference type="EnsemblPlants" id="OB08G14180.1">
    <property type="protein sequence ID" value="OB08G14180.1"/>
    <property type="gene ID" value="OB08G14180"/>
</dbReference>
<reference evidence="3" key="2">
    <citation type="submission" date="2013-04" db="UniProtKB">
        <authorList>
            <consortium name="EnsemblPlants"/>
        </authorList>
    </citation>
    <scope>IDENTIFICATION</scope>
</reference>
<dbReference type="PANTHER" id="PTHR31205:SF39">
    <property type="entry name" value="OS08G0164400 PROTEIN"/>
    <property type="match status" value="1"/>
</dbReference>
<organism evidence="3">
    <name type="scientific">Oryza brachyantha</name>
    <name type="common">malo sina</name>
    <dbReference type="NCBI Taxonomy" id="4533"/>
    <lineage>
        <taxon>Eukaryota</taxon>
        <taxon>Viridiplantae</taxon>
        <taxon>Streptophyta</taxon>
        <taxon>Embryophyta</taxon>
        <taxon>Tracheophyta</taxon>
        <taxon>Spermatophyta</taxon>
        <taxon>Magnoliopsida</taxon>
        <taxon>Liliopsida</taxon>
        <taxon>Poales</taxon>
        <taxon>Poaceae</taxon>
        <taxon>BOP clade</taxon>
        <taxon>Oryzoideae</taxon>
        <taxon>Oryzeae</taxon>
        <taxon>Oryzinae</taxon>
        <taxon>Oryza</taxon>
    </lineage>
</organism>
<evidence type="ECO:0000313" key="4">
    <source>
        <dbReference type="Proteomes" id="UP000006038"/>
    </source>
</evidence>
<feature type="compositionally biased region" description="Basic and acidic residues" evidence="1">
    <location>
        <begin position="359"/>
        <end position="369"/>
    </location>
</feature>
<proteinExistence type="predicted"/>
<accession>J3MQN9</accession>
<reference evidence="3" key="1">
    <citation type="journal article" date="2013" name="Nat. Commun.">
        <title>Whole-genome sequencing of Oryza brachyantha reveals mechanisms underlying Oryza genome evolution.</title>
        <authorList>
            <person name="Chen J."/>
            <person name="Huang Q."/>
            <person name="Gao D."/>
            <person name="Wang J."/>
            <person name="Lang Y."/>
            <person name="Liu T."/>
            <person name="Li B."/>
            <person name="Bai Z."/>
            <person name="Luis Goicoechea J."/>
            <person name="Liang C."/>
            <person name="Chen C."/>
            <person name="Zhang W."/>
            <person name="Sun S."/>
            <person name="Liao Y."/>
            <person name="Zhang X."/>
            <person name="Yang L."/>
            <person name="Song C."/>
            <person name="Wang M."/>
            <person name="Shi J."/>
            <person name="Liu G."/>
            <person name="Liu J."/>
            <person name="Zhou H."/>
            <person name="Zhou W."/>
            <person name="Yu Q."/>
            <person name="An N."/>
            <person name="Chen Y."/>
            <person name="Cai Q."/>
            <person name="Wang B."/>
            <person name="Liu B."/>
            <person name="Min J."/>
            <person name="Huang Y."/>
            <person name="Wu H."/>
            <person name="Li Z."/>
            <person name="Zhang Y."/>
            <person name="Yin Y."/>
            <person name="Song W."/>
            <person name="Jiang J."/>
            <person name="Jackson S.A."/>
            <person name="Wing R.A."/>
            <person name="Wang J."/>
            <person name="Chen M."/>
        </authorList>
    </citation>
    <scope>NUCLEOTIDE SEQUENCE [LARGE SCALE GENOMIC DNA]</scope>
    <source>
        <strain evidence="3">cv. IRGC 101232</strain>
    </source>
</reference>
<sequence length="704" mass="78800">METLCERRAHQPWMEVFDGVEFAALRMWQSDTYLTADEDGRSVHHVSLRGVASHSAVWAVEKRLAAGTPPRRYLLFRGAYGRYLGAREDHEGCYAFCPLRTGSLVATQRDRDQEEVDAIMWRALACSGSDVFEHHDARGVVLLHDRSGRYLRGNKNLLGCRHSVSIDDNLNAERTLRWEVLPIPTLDRPELPFATNPDLAETLDRSASSTSGQRREIRYVKADDAGNFSEEEGDWTSFQFTSRSVQILREELANRVEYEVTLCVRAGRHGHLTPLLINLPRSEETLHIVVLRRNSAADEQLKFPNPARPVSSSPSLRDAFKSTASASASKRNRRNKLFLAYGYLAAAALSSSSPSHATPRSDHNMEEGYLHSPSGPSRRHFRMLGSLRGMEVFEDVVFARLRSYECGTYLHADEDGRSVYHGSLALASHNAVWAVERRLVASGDGDGDGDGAAPTLHLLFRGAYGRFLGGPDARDGDGNGERRCRLLKVTQRDRDAEEVDAIMWRAIACGRWDVFEEHDARGVTILRDRSGRYLRGNKGFLSCRRSVSVDGNANKEATLLWELVRVPPSLGRPQLPFATEADLGVTVCLPTRRREIRYVRADDEGNIVGSWESFPFKGKSVRILRDSVVRRVLLNTPASERPQLGENFTLCVRAGLHGHLSPLLINLPRSLEALNVVLLRENSTADNELIFPDVDALPDQPSFE</sequence>
<dbReference type="SUPFAM" id="SSF50405">
    <property type="entry name" value="Actin-crosslinking proteins"/>
    <property type="match status" value="2"/>
</dbReference>